<reference evidence="1" key="1">
    <citation type="submission" date="2018-05" db="EMBL/GenBank/DDBJ databases">
        <title>Draft genome of Mucuna pruriens seed.</title>
        <authorList>
            <person name="Nnadi N.E."/>
            <person name="Vos R."/>
            <person name="Hasami M.H."/>
            <person name="Devisetty U.K."/>
            <person name="Aguiy J.C."/>
        </authorList>
    </citation>
    <scope>NUCLEOTIDE SEQUENCE [LARGE SCALE GENOMIC DNA]</scope>
    <source>
        <strain evidence="1">JCA_2017</strain>
    </source>
</reference>
<name>A0A371GZ47_MUCPR</name>
<keyword evidence="2" id="KW-1185">Reference proteome</keyword>
<proteinExistence type="predicted"/>
<dbReference type="Proteomes" id="UP000257109">
    <property type="component" value="Unassembled WGS sequence"/>
</dbReference>
<evidence type="ECO:0000313" key="1">
    <source>
        <dbReference type="EMBL" id="RDX95805.1"/>
    </source>
</evidence>
<evidence type="ECO:0000313" key="2">
    <source>
        <dbReference type="Proteomes" id="UP000257109"/>
    </source>
</evidence>
<accession>A0A371GZ47</accession>
<protein>
    <submittedName>
        <fullName evidence="1">Uncharacterized protein</fullName>
    </submittedName>
</protein>
<sequence>MSCMYVYAAIAYKNQSSCQMTTTHDPYKENNIGYALDVLNLFHQRLIKVKGLNVTMASGSQQTYRGVSFNVHAPFHPSRGFTQHDPQNAIEIAFRPPPIRGRIQALPAPIGQVPFPKSPSVAPLTTNQLRVMTFIPILSLTPQSQKRGWTKVKIAREVIPARLSRLQMPTP</sequence>
<feature type="non-terminal residue" evidence="1">
    <location>
        <position position="1"/>
    </location>
</feature>
<comment type="caution">
    <text evidence="1">The sequence shown here is derived from an EMBL/GenBank/DDBJ whole genome shotgun (WGS) entry which is preliminary data.</text>
</comment>
<organism evidence="1 2">
    <name type="scientific">Mucuna pruriens</name>
    <name type="common">Velvet bean</name>
    <name type="synonym">Dolichos pruriens</name>
    <dbReference type="NCBI Taxonomy" id="157652"/>
    <lineage>
        <taxon>Eukaryota</taxon>
        <taxon>Viridiplantae</taxon>
        <taxon>Streptophyta</taxon>
        <taxon>Embryophyta</taxon>
        <taxon>Tracheophyta</taxon>
        <taxon>Spermatophyta</taxon>
        <taxon>Magnoliopsida</taxon>
        <taxon>eudicotyledons</taxon>
        <taxon>Gunneridae</taxon>
        <taxon>Pentapetalae</taxon>
        <taxon>rosids</taxon>
        <taxon>fabids</taxon>
        <taxon>Fabales</taxon>
        <taxon>Fabaceae</taxon>
        <taxon>Papilionoideae</taxon>
        <taxon>50 kb inversion clade</taxon>
        <taxon>NPAAA clade</taxon>
        <taxon>indigoferoid/millettioid clade</taxon>
        <taxon>Phaseoleae</taxon>
        <taxon>Mucuna</taxon>
    </lineage>
</organism>
<dbReference type="AlphaFoldDB" id="A0A371GZ47"/>
<dbReference type="EMBL" id="QJKJ01004041">
    <property type="protein sequence ID" value="RDX95805.1"/>
    <property type="molecule type" value="Genomic_DNA"/>
</dbReference>
<gene>
    <name evidence="1" type="ORF">CR513_21608</name>
</gene>